<dbReference type="Proteomes" id="UP000501812">
    <property type="component" value="Chromosome"/>
</dbReference>
<dbReference type="RefSeq" id="WP_169457615.1">
    <property type="nucleotide sequence ID" value="NZ_CP051774.1"/>
</dbReference>
<dbReference type="KEGG" id="luo:HHL09_26230"/>
<proteinExistence type="predicted"/>
<keyword evidence="2" id="KW-1185">Reference proteome</keyword>
<evidence type="ECO:0000313" key="1">
    <source>
        <dbReference type="EMBL" id="QJE99129.1"/>
    </source>
</evidence>
<protein>
    <submittedName>
        <fullName evidence="1">Uncharacterized protein</fullName>
    </submittedName>
</protein>
<dbReference type="EMBL" id="CP051774">
    <property type="protein sequence ID" value="QJE99129.1"/>
    <property type="molecule type" value="Genomic_DNA"/>
</dbReference>
<name>A0A858RRZ2_9BACT</name>
<evidence type="ECO:0000313" key="2">
    <source>
        <dbReference type="Proteomes" id="UP000501812"/>
    </source>
</evidence>
<sequence length="308" mass="33816">MAFDSSVPDGFPNQYDDEWRIEMQQLDSRLAPYVDTFPLNAEGKRFQRLPKVAARQITTRHGDTNPDDIDAEYRWCYVNFKDSAHILDELEVKQLGSVGSPHVQIMKLQKAAARRDQDKTLIDGIRGTVQSGKTGSTPITFGSECASIAVNYVDSGGAVNSGMTFSKLLEVSTRFGLADVGGQDVENTFAGCVILTHRQIKDLLREEKMTSADYGLQRLLTGQVVGFAGLAIKAVTPDLLPHNPATDVRSCYAFAREAVAFGIAMDPYARVDVLPQKSHAVQLRSVWGWGCTRLDGDGVIEILCDESP</sequence>
<organism evidence="1 2">
    <name type="scientific">Luteolibacter luteus</name>
    <dbReference type="NCBI Taxonomy" id="2728835"/>
    <lineage>
        <taxon>Bacteria</taxon>
        <taxon>Pseudomonadati</taxon>
        <taxon>Verrucomicrobiota</taxon>
        <taxon>Verrucomicrobiia</taxon>
        <taxon>Verrucomicrobiales</taxon>
        <taxon>Verrucomicrobiaceae</taxon>
        <taxon>Luteolibacter</taxon>
    </lineage>
</organism>
<dbReference type="AlphaFoldDB" id="A0A858RRZ2"/>
<dbReference type="InterPro" id="IPR045565">
    <property type="entry name" value="Phage_capsid_2"/>
</dbReference>
<accession>A0A858RRZ2</accession>
<dbReference type="Pfam" id="PF19821">
    <property type="entry name" value="Phage_capsid_2"/>
    <property type="match status" value="1"/>
</dbReference>
<gene>
    <name evidence="1" type="ORF">HHL09_26230</name>
</gene>
<reference evidence="1 2" key="1">
    <citation type="submission" date="2020-04" db="EMBL/GenBank/DDBJ databases">
        <title>Luteolibacter sp. G-1-1-1 isolated from soil.</title>
        <authorList>
            <person name="Dahal R.H."/>
        </authorList>
    </citation>
    <scope>NUCLEOTIDE SEQUENCE [LARGE SCALE GENOMIC DNA]</scope>
    <source>
        <strain evidence="1 2">G-1-1-1</strain>
    </source>
</reference>